<sequence length="90" mass="10632">MSNILKNNFKGFTLACKQGFRLQSFPYNYLSVIHYITVGRRNHISYKALYKQININLFHFSIGLILSFVKNIIKILLGRNIKIWKLLKQN</sequence>
<keyword evidence="2" id="KW-1185">Reference proteome</keyword>
<dbReference type="Proteomes" id="UP000188605">
    <property type="component" value="Unassembled WGS sequence"/>
</dbReference>
<proteinExistence type="predicted"/>
<organism evidence="1 2">
    <name type="scientific">Candidatus Epulonipiscium fishelsonii</name>
    <dbReference type="NCBI Taxonomy" id="77094"/>
    <lineage>
        <taxon>Bacteria</taxon>
        <taxon>Bacillati</taxon>
        <taxon>Bacillota</taxon>
        <taxon>Clostridia</taxon>
        <taxon>Lachnospirales</taxon>
        <taxon>Lachnospiraceae</taxon>
        <taxon>Candidatus Epulonipiscium</taxon>
    </lineage>
</organism>
<evidence type="ECO:0000313" key="2">
    <source>
        <dbReference type="Proteomes" id="UP000188605"/>
    </source>
</evidence>
<comment type="caution">
    <text evidence="1">The sequence shown here is derived from an EMBL/GenBank/DDBJ whole genome shotgun (WGS) entry which is preliminary data.</text>
</comment>
<name>A0ACC8X7S0_9FIRM</name>
<protein>
    <submittedName>
        <fullName evidence="1">Uncharacterized protein</fullName>
    </submittedName>
</protein>
<evidence type="ECO:0000313" key="1">
    <source>
        <dbReference type="EMBL" id="ONI37878.1"/>
    </source>
</evidence>
<dbReference type="EMBL" id="LJDB01000102">
    <property type="protein sequence ID" value="ONI37878.1"/>
    <property type="molecule type" value="Genomic_DNA"/>
</dbReference>
<gene>
    <name evidence="1" type="ORF">AN396_12030</name>
</gene>
<accession>A0ACC8X7S0</accession>
<reference evidence="1" key="1">
    <citation type="submission" date="2016-08" db="EMBL/GenBank/DDBJ databases">
        <authorList>
            <person name="Ngugi D.K."/>
            <person name="Miyake S."/>
            <person name="Stingl U."/>
        </authorList>
    </citation>
    <scope>NUCLEOTIDE SEQUENCE</scope>
    <source>
        <strain evidence="1">SCG-B11WGA-EpuloA1</strain>
    </source>
</reference>